<keyword evidence="2" id="KW-1185">Reference proteome</keyword>
<proteinExistence type="predicted"/>
<sequence length="38" mass="4187">MENFVGDFCFFSQPLTGLLRAIIPLTDALTSTLNRNIG</sequence>
<evidence type="ECO:0000313" key="2">
    <source>
        <dbReference type="Proteomes" id="UP000017127"/>
    </source>
</evidence>
<name>U7QG74_9CYAN</name>
<accession>U7QG74</accession>
<protein>
    <submittedName>
        <fullName evidence="1">Uncharacterized protein</fullName>
    </submittedName>
</protein>
<dbReference type="AlphaFoldDB" id="U7QG74"/>
<dbReference type="Proteomes" id="UP000017127">
    <property type="component" value="Unassembled WGS sequence"/>
</dbReference>
<evidence type="ECO:0000313" key="1">
    <source>
        <dbReference type="EMBL" id="ERT06292.1"/>
    </source>
</evidence>
<dbReference type="EMBL" id="AUZM01000039">
    <property type="protein sequence ID" value="ERT06292.1"/>
    <property type="molecule type" value="Genomic_DNA"/>
</dbReference>
<gene>
    <name evidence="1" type="ORF">M595_3793</name>
</gene>
<reference evidence="1 2" key="1">
    <citation type="journal article" date="2013" name="Front. Microbiol.">
        <title>Comparative genomic analyses of the cyanobacterium, Lyngbya aestuarii BL J, a powerful hydrogen producer.</title>
        <authorList>
            <person name="Kothari A."/>
            <person name="Vaughn M."/>
            <person name="Garcia-Pichel F."/>
        </authorList>
    </citation>
    <scope>NUCLEOTIDE SEQUENCE [LARGE SCALE GENOMIC DNA]</scope>
    <source>
        <strain evidence="1 2">BL J</strain>
    </source>
</reference>
<organism evidence="1 2">
    <name type="scientific">Lyngbya aestuarii BL J</name>
    <dbReference type="NCBI Taxonomy" id="1348334"/>
    <lineage>
        <taxon>Bacteria</taxon>
        <taxon>Bacillati</taxon>
        <taxon>Cyanobacteriota</taxon>
        <taxon>Cyanophyceae</taxon>
        <taxon>Oscillatoriophycideae</taxon>
        <taxon>Oscillatoriales</taxon>
        <taxon>Microcoleaceae</taxon>
        <taxon>Lyngbya</taxon>
    </lineage>
</organism>
<comment type="caution">
    <text evidence="1">The sequence shown here is derived from an EMBL/GenBank/DDBJ whole genome shotgun (WGS) entry which is preliminary data.</text>
</comment>